<dbReference type="Pfam" id="PF24626">
    <property type="entry name" value="SH3_Tf2-1"/>
    <property type="match status" value="1"/>
</dbReference>
<evidence type="ECO:0000313" key="2">
    <source>
        <dbReference type="EMBL" id="KAF5350929.1"/>
    </source>
</evidence>
<dbReference type="PROSITE" id="PS50013">
    <property type="entry name" value="CHROMO_2"/>
    <property type="match status" value="1"/>
</dbReference>
<comment type="caution">
    <text evidence="2">The sequence shown here is derived from an EMBL/GenBank/DDBJ whole genome shotgun (WGS) entry which is preliminary data.</text>
</comment>
<feature type="domain" description="Chromo" evidence="1">
    <location>
        <begin position="83"/>
        <end position="147"/>
    </location>
</feature>
<accession>A0A8H5CZK9</accession>
<dbReference type="Gene3D" id="2.40.50.40">
    <property type="match status" value="1"/>
</dbReference>
<evidence type="ECO:0000313" key="3">
    <source>
        <dbReference type="Proteomes" id="UP000559256"/>
    </source>
</evidence>
<dbReference type="InterPro" id="IPR056924">
    <property type="entry name" value="SH3_Tf2-1"/>
</dbReference>
<dbReference type="InterPro" id="IPR000953">
    <property type="entry name" value="Chromo/chromo_shadow_dom"/>
</dbReference>
<dbReference type="AlphaFoldDB" id="A0A8H5CZK9"/>
<dbReference type="OrthoDB" id="3364639at2759"/>
<keyword evidence="3" id="KW-1185">Reference proteome</keyword>
<gene>
    <name evidence="2" type="ORF">D9758_010471</name>
</gene>
<dbReference type="InterPro" id="IPR016197">
    <property type="entry name" value="Chromo-like_dom_sf"/>
</dbReference>
<sequence>MDIEQLHSTIQESYASDPESQAGPFKVIAHPSSLLYTLKLPDYLHTIHPIFHVSQLEPAVPNTILNQQLDPLAPVEIEGELQYEITEILDSKFDWHCQKCPLLYMVQWSGYEGTDKEFSWILADELTADEAIADFHKKNLTKPSPLPL</sequence>
<dbReference type="SUPFAM" id="SSF54160">
    <property type="entry name" value="Chromo domain-like"/>
    <property type="match status" value="1"/>
</dbReference>
<organism evidence="2 3">
    <name type="scientific">Tetrapyrgos nigripes</name>
    <dbReference type="NCBI Taxonomy" id="182062"/>
    <lineage>
        <taxon>Eukaryota</taxon>
        <taxon>Fungi</taxon>
        <taxon>Dikarya</taxon>
        <taxon>Basidiomycota</taxon>
        <taxon>Agaricomycotina</taxon>
        <taxon>Agaricomycetes</taxon>
        <taxon>Agaricomycetidae</taxon>
        <taxon>Agaricales</taxon>
        <taxon>Marasmiineae</taxon>
        <taxon>Marasmiaceae</taxon>
        <taxon>Tetrapyrgos</taxon>
    </lineage>
</organism>
<dbReference type="GO" id="GO:0006338">
    <property type="term" value="P:chromatin remodeling"/>
    <property type="evidence" value="ECO:0007669"/>
    <property type="project" value="UniProtKB-ARBA"/>
</dbReference>
<evidence type="ECO:0000259" key="1">
    <source>
        <dbReference type="PROSITE" id="PS50013"/>
    </source>
</evidence>
<protein>
    <recommendedName>
        <fullName evidence="1">Chromo domain-containing protein</fullName>
    </recommendedName>
</protein>
<dbReference type="EMBL" id="JAACJM010000072">
    <property type="protein sequence ID" value="KAF5350929.1"/>
    <property type="molecule type" value="Genomic_DNA"/>
</dbReference>
<proteinExistence type="predicted"/>
<reference evidence="2 3" key="1">
    <citation type="journal article" date="2020" name="ISME J.">
        <title>Uncovering the hidden diversity of litter-decomposition mechanisms in mushroom-forming fungi.</title>
        <authorList>
            <person name="Floudas D."/>
            <person name="Bentzer J."/>
            <person name="Ahren D."/>
            <person name="Johansson T."/>
            <person name="Persson P."/>
            <person name="Tunlid A."/>
        </authorList>
    </citation>
    <scope>NUCLEOTIDE SEQUENCE [LARGE SCALE GENOMIC DNA]</scope>
    <source>
        <strain evidence="2 3">CBS 291.85</strain>
    </source>
</reference>
<name>A0A8H5CZK9_9AGAR</name>
<dbReference type="Proteomes" id="UP000559256">
    <property type="component" value="Unassembled WGS sequence"/>
</dbReference>